<dbReference type="KEGG" id="pbap:Pla133_38640"/>
<gene>
    <name evidence="1" type="ORF">Pla133_38640</name>
</gene>
<organism evidence="1 2">
    <name type="scientific">Engelhardtia mirabilis</name>
    <dbReference type="NCBI Taxonomy" id="2528011"/>
    <lineage>
        <taxon>Bacteria</taxon>
        <taxon>Pseudomonadati</taxon>
        <taxon>Planctomycetota</taxon>
        <taxon>Planctomycetia</taxon>
        <taxon>Planctomycetia incertae sedis</taxon>
        <taxon>Engelhardtia</taxon>
    </lineage>
</organism>
<accession>A0A518BP59</accession>
<evidence type="ECO:0000313" key="2">
    <source>
        <dbReference type="Proteomes" id="UP000316921"/>
    </source>
</evidence>
<dbReference type="Proteomes" id="UP000316921">
    <property type="component" value="Chromosome"/>
</dbReference>
<dbReference type="EMBL" id="CP036287">
    <property type="protein sequence ID" value="QDU68761.1"/>
    <property type="molecule type" value="Genomic_DNA"/>
</dbReference>
<dbReference type="AlphaFoldDB" id="A0A518BP59"/>
<protein>
    <submittedName>
        <fullName evidence="1">Uncharacterized protein</fullName>
    </submittedName>
</protein>
<dbReference type="PROSITE" id="PS51257">
    <property type="entry name" value="PROKAR_LIPOPROTEIN"/>
    <property type="match status" value="1"/>
</dbReference>
<evidence type="ECO:0000313" key="1">
    <source>
        <dbReference type="EMBL" id="QDU68761.1"/>
    </source>
</evidence>
<reference evidence="1 2" key="1">
    <citation type="submission" date="2019-02" db="EMBL/GenBank/DDBJ databases">
        <title>Deep-cultivation of Planctomycetes and their phenomic and genomic characterization uncovers novel biology.</title>
        <authorList>
            <person name="Wiegand S."/>
            <person name="Jogler M."/>
            <person name="Boedeker C."/>
            <person name="Pinto D."/>
            <person name="Vollmers J."/>
            <person name="Rivas-Marin E."/>
            <person name="Kohn T."/>
            <person name="Peeters S.H."/>
            <person name="Heuer A."/>
            <person name="Rast P."/>
            <person name="Oberbeckmann S."/>
            <person name="Bunk B."/>
            <person name="Jeske O."/>
            <person name="Meyerdierks A."/>
            <person name="Storesund J.E."/>
            <person name="Kallscheuer N."/>
            <person name="Luecker S."/>
            <person name="Lage O.M."/>
            <person name="Pohl T."/>
            <person name="Merkel B.J."/>
            <person name="Hornburger P."/>
            <person name="Mueller R.-W."/>
            <person name="Bruemmer F."/>
            <person name="Labrenz M."/>
            <person name="Spormann A.M."/>
            <person name="Op den Camp H."/>
            <person name="Overmann J."/>
            <person name="Amann R."/>
            <person name="Jetten M.S.M."/>
            <person name="Mascher T."/>
            <person name="Medema M.H."/>
            <person name="Devos D.P."/>
            <person name="Kaster A.-K."/>
            <person name="Ovreas L."/>
            <person name="Rohde M."/>
            <person name="Galperin M.Y."/>
            <person name="Jogler C."/>
        </authorList>
    </citation>
    <scope>NUCLEOTIDE SEQUENCE [LARGE SCALE GENOMIC DNA]</scope>
    <source>
        <strain evidence="1 2">Pla133</strain>
    </source>
</reference>
<proteinExistence type="predicted"/>
<keyword evidence="2" id="KW-1185">Reference proteome</keyword>
<sequence length="272" mass="30228">MGTLRLATAAGLIAACLPTSWGGGDEDQRPLIGPVPALPAPLVAPEEPGEDLPPAEVETFGLWATGAGPTDRPLGVMRHVRLQRPSGTWQAEQELILFEPDMRVHQVERHGVSLCQLIYREIAHGAGRTVRARWPQPDARPPLGRAERLREWEPQVVQWAADERRVDDFPGARGWSGALSLIERQRWGLLGTGEVVRFEPLSGRPEPLHVTQVSPGGTLAGWRWYAWTGPEGEARGWMLYWKRELVSLAWQGGGFVARRIRPEVHAELQRDA</sequence>
<name>A0A518BP59_9BACT</name>
<dbReference type="RefSeq" id="WP_145068056.1">
    <property type="nucleotide sequence ID" value="NZ_CP036287.1"/>
</dbReference>